<keyword evidence="5" id="KW-1185">Reference proteome</keyword>
<dbReference type="AlphaFoldDB" id="A0A0D2GGV8"/>
<dbReference type="Pfam" id="PF01740">
    <property type="entry name" value="STAS"/>
    <property type="match status" value="1"/>
</dbReference>
<evidence type="ECO:0000256" key="2">
    <source>
        <dbReference type="RuleBase" id="RU003749"/>
    </source>
</evidence>
<dbReference type="Gene3D" id="3.30.750.24">
    <property type="entry name" value="STAS domain"/>
    <property type="match status" value="1"/>
</dbReference>
<reference evidence="4 5" key="1">
    <citation type="submission" date="2013-11" db="EMBL/GenBank/DDBJ databases">
        <title>Metagenomic analysis of a methanogenic consortium involved in long chain n-alkane degradation.</title>
        <authorList>
            <person name="Davidova I.A."/>
            <person name="Callaghan A.V."/>
            <person name="Wawrik B."/>
            <person name="Pruitt S."/>
            <person name="Marks C."/>
            <person name="Duncan K.E."/>
            <person name="Suflita J.M."/>
        </authorList>
    </citation>
    <scope>NUCLEOTIDE SEQUENCE [LARGE SCALE GENOMIC DNA]</scope>
    <source>
        <strain evidence="4 5">SPR</strain>
    </source>
</reference>
<dbReference type="SUPFAM" id="SSF52091">
    <property type="entry name" value="SpoIIaa-like"/>
    <property type="match status" value="1"/>
</dbReference>
<dbReference type="OrthoDB" id="280847at2"/>
<comment type="caution">
    <text evidence="4">The sequence shown here is derived from an EMBL/GenBank/DDBJ whole genome shotgun (WGS) entry which is preliminary data.</text>
</comment>
<dbReference type="CDD" id="cd07043">
    <property type="entry name" value="STAS_anti-anti-sigma_factors"/>
    <property type="match status" value="1"/>
</dbReference>
<dbReference type="RefSeq" id="WP_044348029.1">
    <property type="nucleotide sequence ID" value="NZ_AZAC01000011.1"/>
</dbReference>
<protein>
    <recommendedName>
        <fullName evidence="2">Anti-sigma factor antagonist</fullName>
    </recommendedName>
</protein>
<organism evidence="4 5">
    <name type="scientific">Dethiosulfatarculus sandiegensis</name>
    <dbReference type="NCBI Taxonomy" id="1429043"/>
    <lineage>
        <taxon>Bacteria</taxon>
        <taxon>Pseudomonadati</taxon>
        <taxon>Thermodesulfobacteriota</taxon>
        <taxon>Desulfarculia</taxon>
        <taxon>Desulfarculales</taxon>
        <taxon>Desulfarculaceae</taxon>
        <taxon>Dethiosulfatarculus</taxon>
    </lineage>
</organism>
<dbReference type="InterPro" id="IPR036513">
    <property type="entry name" value="STAS_dom_sf"/>
</dbReference>
<feature type="domain" description="STAS" evidence="3">
    <location>
        <begin position="1"/>
        <end position="110"/>
    </location>
</feature>
<dbReference type="EMBL" id="AZAC01000011">
    <property type="protein sequence ID" value="KIX14162.1"/>
    <property type="molecule type" value="Genomic_DNA"/>
</dbReference>
<accession>A0A0D2GGV8</accession>
<evidence type="ECO:0000256" key="1">
    <source>
        <dbReference type="ARBA" id="ARBA00009013"/>
    </source>
</evidence>
<dbReference type="STRING" id="1429043.X474_09040"/>
<name>A0A0D2GGV8_9BACT</name>
<dbReference type="PANTHER" id="PTHR33495">
    <property type="entry name" value="ANTI-SIGMA FACTOR ANTAGONIST TM_1081-RELATED-RELATED"/>
    <property type="match status" value="1"/>
</dbReference>
<sequence length="110" mass="12006">MQVDQSREDKVLIVSLTGRFDAQSAGEVESSLNSSMEKGEVNILVDMQGVEYISSAGLRVLLATAKKISAQKGKLVLCALRPYVQEVFEVAGFNTIFQITQNTESAMEAF</sequence>
<dbReference type="InterPro" id="IPR003658">
    <property type="entry name" value="Anti-sigma_ant"/>
</dbReference>
<dbReference type="InterPro" id="IPR002645">
    <property type="entry name" value="STAS_dom"/>
</dbReference>
<dbReference type="GO" id="GO:0043856">
    <property type="term" value="F:anti-sigma factor antagonist activity"/>
    <property type="evidence" value="ECO:0007669"/>
    <property type="project" value="InterPro"/>
</dbReference>
<evidence type="ECO:0000259" key="3">
    <source>
        <dbReference type="PROSITE" id="PS50801"/>
    </source>
</evidence>
<comment type="similarity">
    <text evidence="1 2">Belongs to the anti-sigma-factor antagonist family.</text>
</comment>
<dbReference type="PROSITE" id="PS50801">
    <property type="entry name" value="STAS"/>
    <property type="match status" value="1"/>
</dbReference>
<dbReference type="NCBIfam" id="TIGR00377">
    <property type="entry name" value="ant_ant_sig"/>
    <property type="match status" value="1"/>
</dbReference>
<dbReference type="InParanoid" id="A0A0D2GGV8"/>
<gene>
    <name evidence="4" type="ORF">X474_09040</name>
</gene>
<evidence type="ECO:0000313" key="4">
    <source>
        <dbReference type="EMBL" id="KIX14162.1"/>
    </source>
</evidence>
<dbReference type="Proteomes" id="UP000032233">
    <property type="component" value="Unassembled WGS sequence"/>
</dbReference>
<proteinExistence type="inferred from homology"/>
<evidence type="ECO:0000313" key="5">
    <source>
        <dbReference type="Proteomes" id="UP000032233"/>
    </source>
</evidence>